<name>A0A8H5QDT2_9HYPO</name>
<comment type="caution">
    <text evidence="4">The sequence shown here is derived from an EMBL/GenBank/DDBJ whole genome shotgun (WGS) entry which is preliminary data.</text>
</comment>
<dbReference type="Pfam" id="PF12796">
    <property type="entry name" value="Ank_2"/>
    <property type="match status" value="4"/>
</dbReference>
<evidence type="ECO:0000256" key="2">
    <source>
        <dbReference type="ARBA" id="ARBA00023043"/>
    </source>
</evidence>
<evidence type="ECO:0000256" key="1">
    <source>
        <dbReference type="ARBA" id="ARBA00022737"/>
    </source>
</evidence>
<dbReference type="Gene3D" id="1.25.40.20">
    <property type="entry name" value="Ankyrin repeat-containing domain"/>
    <property type="match status" value="2"/>
</dbReference>
<dbReference type="AlphaFoldDB" id="A0A8H5QDT2"/>
<dbReference type="GO" id="GO:0005737">
    <property type="term" value="C:cytoplasm"/>
    <property type="evidence" value="ECO:0007669"/>
    <property type="project" value="TreeGrafter"/>
</dbReference>
<evidence type="ECO:0000256" key="3">
    <source>
        <dbReference type="PROSITE-ProRule" id="PRU00023"/>
    </source>
</evidence>
<dbReference type="InterPro" id="IPR002110">
    <property type="entry name" value="Ankyrin_rpt"/>
</dbReference>
<accession>A0A8H5QDT2</accession>
<feature type="repeat" description="ANK" evidence="3">
    <location>
        <begin position="531"/>
        <end position="563"/>
    </location>
</feature>
<keyword evidence="5" id="KW-1185">Reference proteome</keyword>
<gene>
    <name evidence="4" type="ORF">FTJAE_13896</name>
</gene>
<dbReference type="PRINTS" id="PR01415">
    <property type="entry name" value="ANKYRIN"/>
</dbReference>
<proteinExistence type="predicted"/>
<dbReference type="InterPro" id="IPR036770">
    <property type="entry name" value="Ankyrin_rpt-contain_sf"/>
</dbReference>
<feature type="repeat" description="ANK" evidence="3">
    <location>
        <begin position="468"/>
        <end position="500"/>
    </location>
</feature>
<feature type="repeat" description="ANK" evidence="3">
    <location>
        <begin position="564"/>
        <end position="598"/>
    </location>
</feature>
<evidence type="ECO:0000313" key="5">
    <source>
        <dbReference type="Proteomes" id="UP000530670"/>
    </source>
</evidence>
<keyword evidence="2 3" id="KW-0040">ANK repeat</keyword>
<dbReference type="GeneID" id="59299351"/>
<reference evidence="4 5" key="1">
    <citation type="submission" date="2020-05" db="EMBL/GenBank/DDBJ databases">
        <title>Identification and distribution of gene clusters putatively required for synthesis of sphingolipid metabolism inhibitors in phylogenetically diverse species of the filamentous fungus Fusarium.</title>
        <authorList>
            <person name="Kim H.-S."/>
            <person name="Busman M."/>
            <person name="Brown D.W."/>
            <person name="Divon H."/>
            <person name="Uhlig S."/>
            <person name="Proctor R.H."/>
        </authorList>
    </citation>
    <scope>NUCLEOTIDE SEQUENCE [LARGE SCALE GENOMIC DNA]</scope>
    <source>
        <strain evidence="4 5">NRRL 66243</strain>
    </source>
</reference>
<keyword evidence="1" id="KW-0677">Repeat</keyword>
<dbReference type="PROSITE" id="PS50297">
    <property type="entry name" value="ANK_REP_REGION"/>
    <property type="match status" value="4"/>
</dbReference>
<dbReference type="RefSeq" id="XP_037199089.1">
    <property type="nucleotide sequence ID" value="XM_037347081.1"/>
</dbReference>
<dbReference type="Proteomes" id="UP000530670">
    <property type="component" value="Unassembled WGS sequence"/>
</dbReference>
<dbReference type="PROSITE" id="PS50088">
    <property type="entry name" value="ANK_REPEAT"/>
    <property type="match status" value="6"/>
</dbReference>
<feature type="repeat" description="ANK" evidence="3">
    <location>
        <begin position="599"/>
        <end position="631"/>
    </location>
</feature>
<dbReference type="OrthoDB" id="5106452at2759"/>
<protein>
    <submittedName>
        <fullName evidence="4">Multiple ankyrin repeats single kh domain protein</fullName>
    </submittedName>
</protein>
<dbReference type="SUPFAM" id="SSF48403">
    <property type="entry name" value="Ankyrin repeat"/>
    <property type="match status" value="3"/>
</dbReference>
<feature type="repeat" description="ANK" evidence="3">
    <location>
        <begin position="501"/>
        <end position="530"/>
    </location>
</feature>
<organism evidence="4 5">
    <name type="scientific">Fusarium tjaetaba</name>
    <dbReference type="NCBI Taxonomy" id="1567544"/>
    <lineage>
        <taxon>Eukaryota</taxon>
        <taxon>Fungi</taxon>
        <taxon>Dikarya</taxon>
        <taxon>Ascomycota</taxon>
        <taxon>Pezizomycotina</taxon>
        <taxon>Sordariomycetes</taxon>
        <taxon>Hypocreomycetidae</taxon>
        <taxon>Hypocreales</taxon>
        <taxon>Nectriaceae</taxon>
        <taxon>Fusarium</taxon>
        <taxon>Fusarium fujikuroi species complex</taxon>
    </lineage>
</organism>
<dbReference type="PANTHER" id="PTHR24198:SF165">
    <property type="entry name" value="ANKYRIN REPEAT-CONTAINING PROTEIN-RELATED"/>
    <property type="match status" value="1"/>
</dbReference>
<dbReference type="SMART" id="SM00248">
    <property type="entry name" value="ANK"/>
    <property type="match status" value="12"/>
</dbReference>
<dbReference type="PANTHER" id="PTHR24198">
    <property type="entry name" value="ANKYRIN REPEAT AND PROTEIN KINASE DOMAIN-CONTAINING PROTEIN"/>
    <property type="match status" value="1"/>
</dbReference>
<sequence length="633" mass="69382">MLRNPHFKARDDEKEAYLVMAIRNKHPELAEVLIRQGVSPDALHPLYGPAIINASQAGPRKLVKSLIQAGANVNKWHEDDDCCKAALSAASEHGHLEIVRDLLKAGAYIGLQDSVKLALENGHTTIVELLSDRACRVKRVNVDLLESAASYGTIELVQRLLDTKPNFSCKSAALSKACEAGRAEIVSLLLSEGAEVDTKFLWYLDGSYLHPKEIETIRYQDNALVLAAKSGKENILQMVLDDISGREEAELTKPFPLVNYGLPIYKKKALVKALAGCHQRALTVLLDALVNQDHIQEYEYDTLRAASEVQNQQVLQDFSVLIGEERRPYFEETMSHLHEILLGDHRLILQSLLKEAGENYLQYIDEDESDVLPPIEVAVSIGNATIVEQFIQAGIDINLGETLRDAVRNQNGHIVKLLLDYKNNTKSTIKLSGVSLFEDALMRGEESDYSIAHMLLDHGVIDDCSEEYGPTPLQLAAESYCITIVERLLNLGHTVDQKDWNGRTPLHSALSKDVISALVSAGADVNARDSDGWTPLHTAAEAASPGAIGILLQSGADVFALTNDKRTALHVARQYGPEAIETIKILLGNGLDVNDRDERGSSALHNACSGSSVKVAELLLVNGADVNVKIIKE</sequence>
<evidence type="ECO:0000313" key="4">
    <source>
        <dbReference type="EMBL" id="KAF5613404.1"/>
    </source>
</evidence>
<feature type="repeat" description="ANK" evidence="3">
    <location>
        <begin position="86"/>
        <end position="114"/>
    </location>
</feature>
<dbReference type="EMBL" id="JAAQRI010000494">
    <property type="protein sequence ID" value="KAF5613404.1"/>
    <property type="molecule type" value="Genomic_DNA"/>
</dbReference>